<dbReference type="EMBL" id="LDWR01000055">
    <property type="protein sequence ID" value="KML48639.1"/>
    <property type="molecule type" value="Genomic_DNA"/>
</dbReference>
<proteinExistence type="predicted"/>
<dbReference type="Pfam" id="PF04493">
    <property type="entry name" value="Endonuclease_5"/>
    <property type="match status" value="1"/>
</dbReference>
<dbReference type="GO" id="GO:0006281">
    <property type="term" value="P:DNA repair"/>
    <property type="evidence" value="ECO:0007669"/>
    <property type="project" value="InterPro"/>
</dbReference>
<accession>A0A0J5ZEN0</accession>
<dbReference type="AlphaFoldDB" id="A0A0J5ZEN0"/>
<dbReference type="PATRIC" id="fig|292.27.peg.6341"/>
<comment type="caution">
    <text evidence="1">The sequence shown here is derived from an EMBL/GenBank/DDBJ whole genome shotgun (WGS) entry which is preliminary data.</text>
</comment>
<dbReference type="InterPro" id="IPR007581">
    <property type="entry name" value="Endonuclease-V"/>
</dbReference>
<protein>
    <submittedName>
        <fullName evidence="1">Endonuclease V</fullName>
    </submittedName>
</protein>
<sequence>MILIVDVSYSDDSALAAGMVIESWESNVVVERLTANVDSLASYIPGKFYLRELPCIIELLKRVEHPLECIVVDGYVTLGADECPGLGMRLWQHLDGKVPVVGVAKTKFLGTPENAEILRGGSSKPLFVTAAGIDLELAKSNIVKMVGKFRIPDLIKATDRLSRNSGDS</sequence>
<gene>
    <name evidence="1" type="ORF">VL15_28690</name>
</gene>
<evidence type="ECO:0000313" key="1">
    <source>
        <dbReference type="EMBL" id="KML48639.1"/>
    </source>
</evidence>
<evidence type="ECO:0000313" key="2">
    <source>
        <dbReference type="Proteomes" id="UP000036338"/>
    </source>
</evidence>
<dbReference type="Proteomes" id="UP000036338">
    <property type="component" value="Unassembled WGS sequence"/>
</dbReference>
<keyword evidence="1" id="KW-0378">Hydrolase</keyword>
<keyword evidence="1" id="KW-0255">Endonuclease</keyword>
<dbReference type="GO" id="GO:0004519">
    <property type="term" value="F:endonuclease activity"/>
    <property type="evidence" value="ECO:0007669"/>
    <property type="project" value="UniProtKB-KW"/>
</dbReference>
<dbReference type="RefSeq" id="WP_048250076.1">
    <property type="nucleotide sequence ID" value="NZ_LDWR01000055.1"/>
</dbReference>
<dbReference type="Gene3D" id="3.30.2170.10">
    <property type="entry name" value="archaeoglobus fulgidus dsm 4304 superfamily"/>
    <property type="match status" value="1"/>
</dbReference>
<organism evidence="1 2">
    <name type="scientific">Burkholderia cepacia</name>
    <name type="common">Pseudomonas cepacia</name>
    <dbReference type="NCBI Taxonomy" id="292"/>
    <lineage>
        <taxon>Bacteria</taxon>
        <taxon>Pseudomonadati</taxon>
        <taxon>Pseudomonadota</taxon>
        <taxon>Betaproteobacteria</taxon>
        <taxon>Burkholderiales</taxon>
        <taxon>Burkholderiaceae</taxon>
        <taxon>Burkholderia</taxon>
        <taxon>Burkholderia cepacia complex</taxon>
    </lineage>
</organism>
<reference evidence="1 2" key="1">
    <citation type="submission" date="2015-05" db="EMBL/GenBank/DDBJ databases">
        <title>Draft genome of Burkholderia cepacia LK29.</title>
        <authorList>
            <person name="Chan X.Y."/>
        </authorList>
    </citation>
    <scope>NUCLEOTIDE SEQUENCE [LARGE SCALE GENOMIC DNA]</scope>
    <source>
        <strain evidence="1 2">LK29</strain>
    </source>
</reference>
<keyword evidence="1" id="KW-0540">Nuclease</keyword>
<name>A0A0J5ZEN0_BURCE</name>